<sequence length="243" mass="28566">MRKLSFEEEVEEDYFSRVTLEPPPHHRRSFRRNPSSLTSVLSFVNSRKKIEVTKQATIAELKQAIQNYFSHLATEGPCKISWRQVWGHFCLTYDGKKLLNDDESIKIYSMKDGDELHFVQHVSADMLIKQQSKKWMDTPNTHRIIENEEKDACKEDEGVSDLEDITCQQLKHEENDNSYDHEPDHTCNLFKGWFQYSRISSMDRSETESRRWEGGFVGFIRSIFHFCGNRCPAYSSRVSRVDI</sequence>
<dbReference type="AlphaFoldDB" id="A0A9Q1GGZ7"/>
<comment type="caution">
    <text evidence="2">The sequence shown here is derived from an EMBL/GenBank/DDBJ whole genome shotgun (WGS) entry which is preliminary data.</text>
</comment>
<dbReference type="InterPro" id="IPR040610">
    <property type="entry name" value="SNRNP25_ubiquitin"/>
</dbReference>
<dbReference type="Gene3D" id="3.10.20.90">
    <property type="entry name" value="Phosphatidylinositol 3-kinase Catalytic Subunit, Chain A, domain 1"/>
    <property type="match status" value="1"/>
</dbReference>
<feature type="domain" description="SNRNP25 ubiquitin-like" evidence="1">
    <location>
        <begin position="47"/>
        <end position="122"/>
    </location>
</feature>
<dbReference type="PANTHER" id="PTHR14942">
    <property type="entry name" value="U11/U12 SMALL NUCLEAR RIBONUCLEOPROTEIN 25 KDA PROTEIN"/>
    <property type="match status" value="1"/>
</dbReference>
<dbReference type="PANTHER" id="PTHR14942:SF9">
    <property type="entry name" value="OS02G0188500 PROTEIN"/>
    <property type="match status" value="1"/>
</dbReference>
<dbReference type="Proteomes" id="UP001153076">
    <property type="component" value="Unassembled WGS sequence"/>
</dbReference>
<dbReference type="InterPro" id="IPR039690">
    <property type="entry name" value="SNRNP25"/>
</dbReference>
<protein>
    <recommendedName>
        <fullName evidence="1">SNRNP25 ubiquitin-like domain-containing protein</fullName>
    </recommendedName>
</protein>
<name>A0A9Q1GGZ7_9CARY</name>
<dbReference type="SUPFAM" id="SSF54236">
    <property type="entry name" value="Ubiquitin-like"/>
    <property type="match status" value="1"/>
</dbReference>
<dbReference type="CDD" id="cd17058">
    <property type="entry name" value="Ubl_SNRNP25"/>
    <property type="match status" value="1"/>
</dbReference>
<evidence type="ECO:0000313" key="3">
    <source>
        <dbReference type="Proteomes" id="UP001153076"/>
    </source>
</evidence>
<reference evidence="2" key="1">
    <citation type="submission" date="2022-04" db="EMBL/GenBank/DDBJ databases">
        <title>Carnegiea gigantea Genome sequencing and assembly v2.</title>
        <authorList>
            <person name="Copetti D."/>
            <person name="Sanderson M.J."/>
            <person name="Burquez A."/>
            <person name="Wojciechowski M.F."/>
        </authorList>
    </citation>
    <scope>NUCLEOTIDE SEQUENCE</scope>
    <source>
        <strain evidence="2">SGP5-SGP5p</strain>
        <tissue evidence="2">Aerial part</tissue>
    </source>
</reference>
<dbReference type="EMBL" id="JAKOGI010003194">
    <property type="protein sequence ID" value="KAJ8420727.1"/>
    <property type="molecule type" value="Genomic_DNA"/>
</dbReference>
<dbReference type="Pfam" id="PF18036">
    <property type="entry name" value="Ubiquitin_4"/>
    <property type="match status" value="1"/>
</dbReference>
<dbReference type="OrthoDB" id="72819at2759"/>
<gene>
    <name evidence="2" type="ORF">Cgig2_023396</name>
</gene>
<evidence type="ECO:0000313" key="2">
    <source>
        <dbReference type="EMBL" id="KAJ8420727.1"/>
    </source>
</evidence>
<accession>A0A9Q1GGZ7</accession>
<proteinExistence type="predicted"/>
<organism evidence="2 3">
    <name type="scientific">Carnegiea gigantea</name>
    <dbReference type="NCBI Taxonomy" id="171969"/>
    <lineage>
        <taxon>Eukaryota</taxon>
        <taxon>Viridiplantae</taxon>
        <taxon>Streptophyta</taxon>
        <taxon>Embryophyta</taxon>
        <taxon>Tracheophyta</taxon>
        <taxon>Spermatophyta</taxon>
        <taxon>Magnoliopsida</taxon>
        <taxon>eudicotyledons</taxon>
        <taxon>Gunneridae</taxon>
        <taxon>Pentapetalae</taxon>
        <taxon>Caryophyllales</taxon>
        <taxon>Cactineae</taxon>
        <taxon>Cactaceae</taxon>
        <taxon>Cactoideae</taxon>
        <taxon>Echinocereeae</taxon>
        <taxon>Carnegiea</taxon>
    </lineage>
</organism>
<keyword evidence="3" id="KW-1185">Reference proteome</keyword>
<dbReference type="InterPro" id="IPR029071">
    <property type="entry name" value="Ubiquitin-like_domsf"/>
</dbReference>
<dbReference type="GO" id="GO:0000398">
    <property type="term" value="P:mRNA splicing, via spliceosome"/>
    <property type="evidence" value="ECO:0007669"/>
    <property type="project" value="InterPro"/>
</dbReference>
<evidence type="ECO:0000259" key="1">
    <source>
        <dbReference type="Pfam" id="PF18036"/>
    </source>
</evidence>